<dbReference type="GO" id="GO:0009733">
    <property type="term" value="P:response to auxin"/>
    <property type="evidence" value="ECO:0007669"/>
    <property type="project" value="InterPro"/>
</dbReference>
<name>A0A4P1R8G9_LUPAN</name>
<dbReference type="EMBL" id="CM007369">
    <property type="protein sequence ID" value="OIW05146.1"/>
    <property type="molecule type" value="Genomic_DNA"/>
</dbReference>
<organism evidence="2 3">
    <name type="scientific">Lupinus angustifolius</name>
    <name type="common">Narrow-leaved blue lupine</name>
    <dbReference type="NCBI Taxonomy" id="3871"/>
    <lineage>
        <taxon>Eukaryota</taxon>
        <taxon>Viridiplantae</taxon>
        <taxon>Streptophyta</taxon>
        <taxon>Embryophyta</taxon>
        <taxon>Tracheophyta</taxon>
        <taxon>Spermatophyta</taxon>
        <taxon>Magnoliopsida</taxon>
        <taxon>eudicotyledons</taxon>
        <taxon>Gunneridae</taxon>
        <taxon>Pentapetalae</taxon>
        <taxon>rosids</taxon>
        <taxon>fabids</taxon>
        <taxon>Fabales</taxon>
        <taxon>Fabaceae</taxon>
        <taxon>Papilionoideae</taxon>
        <taxon>50 kb inversion clade</taxon>
        <taxon>genistoids sensu lato</taxon>
        <taxon>core genistoids</taxon>
        <taxon>Genisteae</taxon>
        <taxon>Lupinus</taxon>
    </lineage>
</organism>
<dbReference type="KEGG" id="lang:109356470"/>
<dbReference type="Gramene" id="OIW05146">
    <property type="protein sequence ID" value="OIW05146"/>
    <property type="gene ID" value="TanjilG_02619"/>
</dbReference>
<dbReference type="PANTHER" id="PTHR31374">
    <property type="entry name" value="AUXIN-INDUCED PROTEIN-LIKE-RELATED"/>
    <property type="match status" value="1"/>
</dbReference>
<evidence type="ECO:0000256" key="1">
    <source>
        <dbReference type="ARBA" id="ARBA00006974"/>
    </source>
</evidence>
<reference evidence="2 3" key="1">
    <citation type="journal article" date="2017" name="Plant Biotechnol. J.">
        <title>A comprehensive draft genome sequence for lupin (Lupinus angustifolius), an emerging health food: insights into plant-microbe interactions and legume evolution.</title>
        <authorList>
            <person name="Hane J.K."/>
            <person name="Ming Y."/>
            <person name="Kamphuis L.G."/>
            <person name="Nelson M.N."/>
            <person name="Garg G."/>
            <person name="Atkins C.A."/>
            <person name="Bayer P.E."/>
            <person name="Bravo A."/>
            <person name="Bringans S."/>
            <person name="Cannon S."/>
            <person name="Edwards D."/>
            <person name="Foley R."/>
            <person name="Gao L.L."/>
            <person name="Harrison M.J."/>
            <person name="Huang W."/>
            <person name="Hurgobin B."/>
            <person name="Li S."/>
            <person name="Liu C.W."/>
            <person name="McGrath A."/>
            <person name="Morahan G."/>
            <person name="Murray J."/>
            <person name="Weller J."/>
            <person name="Jian J."/>
            <person name="Singh K.B."/>
        </authorList>
    </citation>
    <scope>NUCLEOTIDE SEQUENCE [LARGE SCALE GENOMIC DNA]</scope>
    <source>
        <strain evidence="3">cv. Tanjil</strain>
        <tissue evidence="2">Whole plant</tissue>
    </source>
</reference>
<evidence type="ECO:0000313" key="3">
    <source>
        <dbReference type="Proteomes" id="UP000188354"/>
    </source>
</evidence>
<sequence>MGKTSSYSSEFLLWKKGFGVLVPMMRKLKHIFFLSPKGVKQGHFVVIATEGCKPERFFIELGYLHNPDFVLLLKHAEEEFRFSQIGVLSIPCEPEVLKRIIGSKKD</sequence>
<dbReference type="Pfam" id="PF02519">
    <property type="entry name" value="Auxin_inducible"/>
    <property type="match status" value="1"/>
</dbReference>
<protein>
    <submittedName>
        <fullName evidence="2">Uncharacterized protein</fullName>
    </submittedName>
</protein>
<proteinExistence type="inferred from homology"/>
<dbReference type="STRING" id="3871.A0A4P1R8G9"/>
<dbReference type="Proteomes" id="UP000188354">
    <property type="component" value="Chromosome LG09"/>
</dbReference>
<keyword evidence="3" id="KW-1185">Reference proteome</keyword>
<evidence type="ECO:0000313" key="2">
    <source>
        <dbReference type="EMBL" id="OIW05146.1"/>
    </source>
</evidence>
<accession>A0A4P1R8G9</accession>
<comment type="similarity">
    <text evidence="1">Belongs to the ARG7 family.</text>
</comment>
<gene>
    <name evidence="2" type="ORF">TanjilG_02619</name>
</gene>
<dbReference type="InterPro" id="IPR003676">
    <property type="entry name" value="SAUR_fam"/>
</dbReference>
<dbReference type="OrthoDB" id="1930622at2759"/>
<dbReference type="AlphaFoldDB" id="A0A4P1R8G9"/>
<dbReference type="PANTHER" id="PTHR31374:SF153">
    <property type="entry name" value="AUXIN-RESPONSIVE PROTEIN SAUR36-LIKE"/>
    <property type="match status" value="1"/>
</dbReference>